<dbReference type="InterPro" id="IPR051059">
    <property type="entry name" value="VerF-like"/>
</dbReference>
<dbReference type="PANTHER" id="PTHR40626:SF34">
    <property type="entry name" value="ZINC FINGER PROTEIN YGR067C"/>
    <property type="match status" value="1"/>
</dbReference>
<evidence type="ECO:0000256" key="5">
    <source>
        <dbReference type="ARBA" id="ARBA00022833"/>
    </source>
</evidence>
<keyword evidence="5" id="KW-0862">Zinc</keyword>
<evidence type="ECO:0000259" key="8">
    <source>
        <dbReference type="Pfam" id="PF04082"/>
    </source>
</evidence>
<keyword evidence="10" id="KW-1185">Reference proteome</keyword>
<evidence type="ECO:0000313" key="9">
    <source>
        <dbReference type="EMBL" id="KAK9420123.1"/>
    </source>
</evidence>
<comment type="caution">
    <text evidence="9">The sequence shown here is derived from an EMBL/GenBank/DDBJ whole genome shotgun (WGS) entry which is preliminary data.</text>
</comment>
<comment type="subcellular location">
    <subcellularLocation>
        <location evidence="1">Nucleus</location>
    </subcellularLocation>
</comment>
<reference evidence="9 10" key="1">
    <citation type="journal article" date="2024" name="J. Plant Pathol.">
        <title>Sequence and assembly of the genome of Seiridium unicorne, isolate CBS 538.82, causal agent of cypress canker disease.</title>
        <authorList>
            <person name="Scali E."/>
            <person name="Rocca G.D."/>
            <person name="Danti R."/>
            <person name="Garbelotto M."/>
            <person name="Barberini S."/>
            <person name="Baroncelli R."/>
            <person name="Emiliani G."/>
        </authorList>
    </citation>
    <scope>NUCLEOTIDE SEQUENCE [LARGE SCALE GENOMIC DNA]</scope>
    <source>
        <strain evidence="9 10">BM-138-508</strain>
    </source>
</reference>
<evidence type="ECO:0000256" key="1">
    <source>
        <dbReference type="ARBA" id="ARBA00004123"/>
    </source>
</evidence>
<feature type="region of interest" description="Disordered" evidence="7">
    <location>
        <begin position="98"/>
        <end position="191"/>
    </location>
</feature>
<dbReference type="Pfam" id="PF04082">
    <property type="entry name" value="Fungal_trans"/>
    <property type="match status" value="1"/>
</dbReference>
<dbReference type="PANTHER" id="PTHR40626">
    <property type="entry name" value="MIP31509P"/>
    <property type="match status" value="1"/>
</dbReference>
<feature type="domain" description="Xylanolytic transcriptional activator regulatory" evidence="8">
    <location>
        <begin position="427"/>
        <end position="653"/>
    </location>
</feature>
<keyword evidence="2" id="KW-0479">Metal-binding</keyword>
<name>A0ABR2UZJ9_9PEZI</name>
<evidence type="ECO:0000256" key="3">
    <source>
        <dbReference type="ARBA" id="ARBA00022737"/>
    </source>
</evidence>
<feature type="compositionally biased region" description="Polar residues" evidence="7">
    <location>
        <begin position="98"/>
        <end position="118"/>
    </location>
</feature>
<evidence type="ECO:0000313" key="10">
    <source>
        <dbReference type="Proteomes" id="UP001408356"/>
    </source>
</evidence>
<evidence type="ECO:0000256" key="7">
    <source>
        <dbReference type="SAM" id="MobiDB-lite"/>
    </source>
</evidence>
<evidence type="ECO:0000256" key="6">
    <source>
        <dbReference type="ARBA" id="ARBA00023242"/>
    </source>
</evidence>
<evidence type="ECO:0000256" key="4">
    <source>
        <dbReference type="ARBA" id="ARBA00022771"/>
    </source>
</evidence>
<gene>
    <name evidence="9" type="ORF">SUNI508_06651</name>
</gene>
<accession>A0ABR2UZJ9</accession>
<evidence type="ECO:0000256" key="2">
    <source>
        <dbReference type="ARBA" id="ARBA00022723"/>
    </source>
</evidence>
<dbReference type="Proteomes" id="UP001408356">
    <property type="component" value="Unassembled WGS sequence"/>
</dbReference>
<feature type="compositionally biased region" description="Polar residues" evidence="7">
    <location>
        <begin position="168"/>
        <end position="182"/>
    </location>
</feature>
<dbReference type="CDD" id="cd12148">
    <property type="entry name" value="fungal_TF_MHR"/>
    <property type="match status" value="1"/>
</dbReference>
<keyword evidence="4" id="KW-0863">Zinc-finger</keyword>
<protein>
    <recommendedName>
        <fullName evidence="8">Xylanolytic transcriptional activator regulatory domain-containing protein</fullName>
    </recommendedName>
</protein>
<keyword evidence="3" id="KW-0677">Repeat</keyword>
<keyword evidence="6" id="KW-0539">Nucleus</keyword>
<dbReference type="InterPro" id="IPR007219">
    <property type="entry name" value="XnlR_reg_dom"/>
</dbReference>
<feature type="compositionally biased region" description="Basic and acidic residues" evidence="7">
    <location>
        <begin position="122"/>
        <end position="133"/>
    </location>
</feature>
<sequence length="932" mass="104949">MPNAALIPVQFAPRRLRGVSTALAISFRTTNNGRTHASFAAKRMLESRFCHQQTVLENNADVVKLWRDLVKRHERTLHADQFSALANTRKEDVCINETNNKANPQPVTAQPRAHTQPSGVDMIDRSATPDEQRTVAPESRFTHANDGGETHLRSTQRSVISQDPDVATSVSSHHQEDVSQPQAGRVASKRPHTAIHNVELSPQQRPPQTSCLVSADPLDSANLVLEEIVYNGGFQPPTRDAGATNQMPDQLTPPNTDAHFAKRHRPSHSSESASGFAYEVGQLFQTQPMPSITVEPLDLFQGNLGTIGHDFAFGQGLNMQDYIGLNPQENLDYYLGESSSQMLYTPLRSANKSLPSPERFSSAEHGDSANEALARWPKVLKENSTSPPKLDINEDAYQKFLLDSLSRLGQRDYVLPINSRQQAQHFLNAYVECFHRHFPILHLASMVLEDTPSPLIWAMCCVGALYRLDRRKARHMYRTTAQMLNAQFDEHGIPLTLNSPQSTSEWTGADDYTAKVSEVRPLWMMQTRVLLSLYASLGEDATIAVSELERLGLFTKEYRLRRDELRRRPEPSLGFTWKEWIEKESNKRLLCGMFIHSNLLVILYDILPGFDITQDLEYEVLDEERLWNAPTAAQWQNLRHATDEPKRTFRTVLSDMLADRARDGPTPPQYYISGFTALVVMHAVNIHVWHLSQVSQALSKSLQVAGHASNILISQTLTTLAKCRDILQQSRETAEPLWDDPQRSLLFNGEAMLRVAYTRLFTSGSMPQRFTLFYSSNEDRPAALKAFVAAKQDRGPLITKAVSHILESFFIPIKMGYLLVRKTAAFMWSVEYAISSWGCAILLCQWINSIETQKLSSSWTESEAHLIEQIQAALDDIGSDYEEGRSLAAAVARAWGSLNDDVWVWNITAKFGHALAELAQVYDSSFSELRRE</sequence>
<dbReference type="EMBL" id="JARVKF010000257">
    <property type="protein sequence ID" value="KAK9420123.1"/>
    <property type="molecule type" value="Genomic_DNA"/>
</dbReference>
<organism evidence="9 10">
    <name type="scientific">Seiridium unicorne</name>
    <dbReference type="NCBI Taxonomy" id="138068"/>
    <lineage>
        <taxon>Eukaryota</taxon>
        <taxon>Fungi</taxon>
        <taxon>Dikarya</taxon>
        <taxon>Ascomycota</taxon>
        <taxon>Pezizomycotina</taxon>
        <taxon>Sordariomycetes</taxon>
        <taxon>Xylariomycetidae</taxon>
        <taxon>Amphisphaeriales</taxon>
        <taxon>Sporocadaceae</taxon>
        <taxon>Seiridium</taxon>
    </lineage>
</organism>
<feature type="compositionally biased region" description="Basic and acidic residues" evidence="7">
    <location>
        <begin position="140"/>
        <end position="152"/>
    </location>
</feature>
<proteinExistence type="predicted"/>